<gene>
    <name evidence="2" type="ORF">AGOS_AFR732C</name>
</gene>
<proteinExistence type="predicted"/>
<dbReference type="Proteomes" id="UP000000591">
    <property type="component" value="Chromosome VI"/>
</dbReference>
<feature type="compositionally biased region" description="Basic and acidic residues" evidence="1">
    <location>
        <begin position="92"/>
        <end position="107"/>
    </location>
</feature>
<reference evidence="3" key="2">
    <citation type="journal article" date="2013" name="G3 (Bethesda)">
        <title>Genomes of Ashbya fungi isolated from insects reveal four mating-type loci, numerous translocations, lack of transposons, and distinct gene duplications.</title>
        <authorList>
            <person name="Dietrich F.S."/>
            <person name="Voegeli S."/>
            <person name="Kuo S."/>
            <person name="Philippsen P."/>
        </authorList>
    </citation>
    <scope>GENOME REANNOTATION</scope>
    <source>
        <strain evidence="3">ATCC 10895 / CBS 109.51 / FGSC 9923 / NRRL Y-1056</strain>
    </source>
</reference>
<dbReference type="FunCoup" id="Q751U3">
    <property type="interactions" value="79"/>
</dbReference>
<feature type="compositionally biased region" description="Low complexity" evidence="1">
    <location>
        <begin position="170"/>
        <end position="184"/>
    </location>
</feature>
<dbReference type="RefSeq" id="NP_986280.1">
    <property type="nucleotide sequence ID" value="NM_212416.1"/>
</dbReference>
<feature type="compositionally biased region" description="Basic and acidic residues" evidence="1">
    <location>
        <begin position="138"/>
        <end position="149"/>
    </location>
</feature>
<dbReference type="HOGENOM" id="CLU_1277349_0_0_1"/>
<evidence type="ECO:0000313" key="2">
    <source>
        <dbReference type="EMBL" id="AAS54104.1"/>
    </source>
</evidence>
<evidence type="ECO:0000256" key="1">
    <source>
        <dbReference type="SAM" id="MobiDB-lite"/>
    </source>
</evidence>
<dbReference type="InParanoid" id="Q751U3"/>
<dbReference type="EMBL" id="AE016819">
    <property type="protein sequence ID" value="AAS54104.1"/>
    <property type="molecule type" value="Genomic_DNA"/>
</dbReference>
<accession>Q751U3</accession>
<feature type="region of interest" description="Disordered" evidence="1">
    <location>
        <begin position="78"/>
        <end position="150"/>
    </location>
</feature>
<dbReference type="eggNOG" id="ENOG502RXFV">
    <property type="taxonomic scope" value="Eukaryota"/>
</dbReference>
<dbReference type="OrthoDB" id="3981301at2759"/>
<sequence length="215" mass="22829">MSAVQVRGQDAVRGHRHKRSFAISGDFDFGGVASGGGGRGRVAAAGPRFFISEESRFSAGCGGVPDAIIDLDAALSTRVPGHRRSESAPAEVPERGRLSASPRIEEACREEEEEPEERPGLLEVPGAARAHGARRGPPGRDRYDTDGLKMSKQKQRYFSYTRQYSLSQTAVSASPVSSAGSSVSLQNLSTASTPITSAMRSSTPVEVPDSQLELL</sequence>
<feature type="compositionally biased region" description="Polar residues" evidence="1">
    <location>
        <begin position="185"/>
        <end position="204"/>
    </location>
</feature>
<protein>
    <submittedName>
        <fullName evidence="2">AFR732Cp</fullName>
    </submittedName>
</protein>
<dbReference type="KEGG" id="ago:AGOS_AFR732C"/>
<evidence type="ECO:0000313" key="3">
    <source>
        <dbReference type="Proteomes" id="UP000000591"/>
    </source>
</evidence>
<organism evidence="2 3">
    <name type="scientific">Eremothecium gossypii (strain ATCC 10895 / CBS 109.51 / FGSC 9923 / NRRL Y-1056)</name>
    <name type="common">Yeast</name>
    <name type="synonym">Ashbya gossypii</name>
    <dbReference type="NCBI Taxonomy" id="284811"/>
    <lineage>
        <taxon>Eukaryota</taxon>
        <taxon>Fungi</taxon>
        <taxon>Dikarya</taxon>
        <taxon>Ascomycota</taxon>
        <taxon>Saccharomycotina</taxon>
        <taxon>Saccharomycetes</taxon>
        <taxon>Saccharomycetales</taxon>
        <taxon>Saccharomycetaceae</taxon>
        <taxon>Eremothecium</taxon>
    </lineage>
</organism>
<keyword evidence="3" id="KW-1185">Reference proteome</keyword>
<dbReference type="AlphaFoldDB" id="Q751U3"/>
<name>Q751U3_EREGS</name>
<feature type="region of interest" description="Disordered" evidence="1">
    <location>
        <begin position="170"/>
        <end position="215"/>
    </location>
</feature>
<reference evidence="2 3" key="1">
    <citation type="journal article" date="2004" name="Science">
        <title>The Ashbya gossypii genome as a tool for mapping the ancient Saccharomyces cerevisiae genome.</title>
        <authorList>
            <person name="Dietrich F.S."/>
            <person name="Voegeli S."/>
            <person name="Brachat S."/>
            <person name="Lerch A."/>
            <person name="Gates K."/>
            <person name="Steiner S."/>
            <person name="Mohr C."/>
            <person name="Pohlmann R."/>
            <person name="Luedi P."/>
            <person name="Choi S."/>
            <person name="Wing R.A."/>
            <person name="Flavier A."/>
            <person name="Gaffney T.D."/>
            <person name="Philippsen P."/>
        </authorList>
    </citation>
    <scope>NUCLEOTIDE SEQUENCE [LARGE SCALE GENOMIC DNA]</scope>
    <source>
        <strain evidence="3">ATCC 10895 / CBS 109.51 / FGSC 9923 / NRRL Y-1056</strain>
    </source>
</reference>
<dbReference type="GeneID" id="4622571"/>